<name>A0A1M6SFR3_9BACT</name>
<dbReference type="PANTHER" id="PTHR11941">
    <property type="entry name" value="ENOYL-COA HYDRATASE-RELATED"/>
    <property type="match status" value="1"/>
</dbReference>
<gene>
    <name evidence="4" type="ORF">SAMN02745216_03452</name>
</gene>
<organism evidence="4 5">
    <name type="scientific">Desulfatibacillum alkenivorans DSM 16219</name>
    <dbReference type="NCBI Taxonomy" id="1121393"/>
    <lineage>
        <taxon>Bacteria</taxon>
        <taxon>Pseudomonadati</taxon>
        <taxon>Thermodesulfobacteriota</taxon>
        <taxon>Desulfobacteria</taxon>
        <taxon>Desulfobacterales</taxon>
        <taxon>Desulfatibacillaceae</taxon>
        <taxon>Desulfatibacillum</taxon>
    </lineage>
</organism>
<dbReference type="PANTHER" id="PTHR11941:SF54">
    <property type="entry name" value="ENOYL-COA HYDRATASE, MITOCHONDRIAL"/>
    <property type="match status" value="1"/>
</dbReference>
<dbReference type="Pfam" id="PF00378">
    <property type="entry name" value="ECH_1"/>
    <property type="match status" value="1"/>
</dbReference>
<dbReference type="InterPro" id="IPR018376">
    <property type="entry name" value="Enoyl-CoA_hyd/isom_CS"/>
</dbReference>
<evidence type="ECO:0000256" key="2">
    <source>
        <dbReference type="ARBA" id="ARBA00023239"/>
    </source>
</evidence>
<evidence type="ECO:0000313" key="4">
    <source>
        <dbReference type="EMBL" id="SHK43592.1"/>
    </source>
</evidence>
<dbReference type="OrthoDB" id="5365311at2"/>
<dbReference type="STRING" id="1121393.SAMN02745216_03452"/>
<evidence type="ECO:0000256" key="1">
    <source>
        <dbReference type="ARBA" id="ARBA00005254"/>
    </source>
</evidence>
<comment type="similarity">
    <text evidence="1 3">Belongs to the enoyl-CoA hydratase/isomerase family.</text>
</comment>
<dbReference type="PROSITE" id="PS00166">
    <property type="entry name" value="ENOYL_COA_HYDRATASE"/>
    <property type="match status" value="1"/>
</dbReference>
<dbReference type="FunFam" id="3.90.226.10:FF:000009">
    <property type="entry name" value="Carnitinyl-CoA dehydratase"/>
    <property type="match status" value="1"/>
</dbReference>
<dbReference type="FunFam" id="1.10.12.10:FF:000001">
    <property type="entry name" value="Probable enoyl-CoA hydratase, mitochondrial"/>
    <property type="match status" value="1"/>
</dbReference>
<protein>
    <submittedName>
        <fullName evidence="4">Enoyl-CoA hydratase</fullName>
    </submittedName>
</protein>
<evidence type="ECO:0000313" key="5">
    <source>
        <dbReference type="Proteomes" id="UP000183994"/>
    </source>
</evidence>
<dbReference type="InterPro" id="IPR029045">
    <property type="entry name" value="ClpP/crotonase-like_dom_sf"/>
</dbReference>
<dbReference type="CDD" id="cd06558">
    <property type="entry name" value="crotonase-like"/>
    <property type="match status" value="1"/>
</dbReference>
<evidence type="ECO:0000256" key="3">
    <source>
        <dbReference type="RuleBase" id="RU003707"/>
    </source>
</evidence>
<dbReference type="Proteomes" id="UP000183994">
    <property type="component" value="Unassembled WGS sequence"/>
</dbReference>
<dbReference type="SUPFAM" id="SSF52096">
    <property type="entry name" value="ClpP/crotonase"/>
    <property type="match status" value="1"/>
</dbReference>
<sequence>MADYQDLEVTVADYIATITMNRPQAMNALNSNVVAELEAAVTELGANDDVRVIVITGAGKAFVAGADIKQMNSLELQDFRTFIANGQKAMYAIDLCEKPVIAAINGFALGGGCELALACDFRVASEKAKFGFPEVNLGLFPGFGGTQRAPRFIGRGYASEMTFTGEMIDAAEALRVGLVNHVYPADELMDSVMKIAKTIASKAPIAVARSKTAIKMAGDTTLEAGLAFERESMSMVFPTKDRAEGMDAFINKRKAEFKGE</sequence>
<dbReference type="InterPro" id="IPR014748">
    <property type="entry name" value="Enoyl-CoA_hydra_C"/>
</dbReference>
<dbReference type="GO" id="GO:0016836">
    <property type="term" value="F:hydro-lyase activity"/>
    <property type="evidence" value="ECO:0007669"/>
    <property type="project" value="UniProtKB-ARBA"/>
</dbReference>
<keyword evidence="5" id="KW-1185">Reference proteome</keyword>
<dbReference type="RefSeq" id="WP_073477498.1">
    <property type="nucleotide sequence ID" value="NZ_FQZU01000024.1"/>
</dbReference>
<dbReference type="EMBL" id="FQZU01000024">
    <property type="protein sequence ID" value="SHK43592.1"/>
    <property type="molecule type" value="Genomic_DNA"/>
</dbReference>
<dbReference type="InterPro" id="IPR001753">
    <property type="entry name" value="Enoyl-CoA_hydra/iso"/>
</dbReference>
<accession>A0A1M6SFR3</accession>
<dbReference type="GO" id="GO:0006635">
    <property type="term" value="P:fatty acid beta-oxidation"/>
    <property type="evidence" value="ECO:0007669"/>
    <property type="project" value="TreeGrafter"/>
</dbReference>
<reference evidence="5" key="1">
    <citation type="submission" date="2016-11" db="EMBL/GenBank/DDBJ databases">
        <authorList>
            <person name="Varghese N."/>
            <person name="Submissions S."/>
        </authorList>
    </citation>
    <scope>NUCLEOTIDE SEQUENCE [LARGE SCALE GENOMIC DNA]</scope>
    <source>
        <strain evidence="5">DSM 16219</strain>
    </source>
</reference>
<keyword evidence="2" id="KW-0456">Lyase</keyword>
<dbReference type="Gene3D" id="3.90.226.10">
    <property type="entry name" value="2-enoyl-CoA Hydratase, Chain A, domain 1"/>
    <property type="match status" value="1"/>
</dbReference>
<dbReference type="Gene3D" id="1.10.12.10">
    <property type="entry name" value="Lyase 2-enoyl-coa Hydratase, Chain A, domain 2"/>
    <property type="match status" value="1"/>
</dbReference>
<dbReference type="AlphaFoldDB" id="A0A1M6SFR3"/>
<proteinExistence type="inferred from homology"/>